<dbReference type="GO" id="GO:0016117">
    <property type="term" value="P:carotenoid biosynthetic process"/>
    <property type="evidence" value="ECO:0007669"/>
    <property type="project" value="UniProtKB-KW"/>
</dbReference>
<comment type="pathway">
    <text evidence="2">Carotenoid biosynthesis; lycopene biosynthesis.</text>
</comment>
<sequence length="464" mass="51653">MRAAIIGAGLAGMTTAVELCEQGYEVEIFESRPFVGGKVSSWLDADGNHIEMGLHVFFGCYYNLFALFKKVGAYQHLRLKEHTHTFINKGGRTADLDFRFFTGAPFHGLKAFFTTGQLSAQDKLQNAIALGTSPIVRALIDPVGAMKTIRNLDSISFKDWFLSHGGSQGSIDNMWDAIAYGLGFIDCENISARCMLTIFQFFATKTEASVLRMLEGSPDEFLHKPIVKYIEERGGKIHVRRGVREVLFEGEGDNTHVTGLVVGKDDTQEIVKADVYVCATDVPGVKRVIPEAWRKWPLFDNIYKLDAVPVVTVQLRFDGWVTDIDNLLYAVKVDFSTFADLAITSPTNYYKQGEGSLLQLVLTPGDPFIKESNEAIAQHTLKQVHEIFPSSRHLNMTWYSVVKLAQSLYREAPGMDVYRPSQTTPISNFFLAGSYTMQDYIDSMEGATLSGKQCAEAILASQNK</sequence>
<dbReference type="PRINTS" id="PR00419">
    <property type="entry name" value="ADXRDTASE"/>
</dbReference>
<dbReference type="InterPro" id="IPR002937">
    <property type="entry name" value="Amino_oxidase"/>
</dbReference>
<dbReference type="SUPFAM" id="SSF51905">
    <property type="entry name" value="FAD/NAD(P)-binding domain"/>
    <property type="match status" value="1"/>
</dbReference>
<evidence type="ECO:0000256" key="7">
    <source>
        <dbReference type="NCBIfam" id="TIGR02732"/>
    </source>
</evidence>
<evidence type="ECO:0000256" key="4">
    <source>
        <dbReference type="ARBA" id="ARBA00012788"/>
    </source>
</evidence>
<comment type="similarity">
    <text evidence="3">Belongs to the zeta carotene desaturase family.</text>
</comment>
<protein>
    <recommendedName>
        <fullName evidence="4 7">9,9'-di-cis-zeta-carotene desaturase</fullName>
        <ecNumber evidence="4 7">1.3.5.6</ecNumber>
    </recommendedName>
</protein>
<dbReference type="InterPro" id="IPR036188">
    <property type="entry name" value="FAD/NAD-bd_sf"/>
</dbReference>
<gene>
    <name evidence="9" type="primary">zds</name>
    <name evidence="9" type="ORF">V2H45_08905</name>
</gene>
<dbReference type="NCBIfam" id="TIGR02732">
    <property type="entry name" value="zeta_caro_desat"/>
    <property type="match status" value="1"/>
</dbReference>
<keyword evidence="10" id="KW-1185">Reference proteome</keyword>
<dbReference type="Gene3D" id="3.50.50.60">
    <property type="entry name" value="FAD/NAD(P)-binding domain"/>
    <property type="match status" value="1"/>
</dbReference>
<evidence type="ECO:0000256" key="3">
    <source>
        <dbReference type="ARBA" id="ARBA00010192"/>
    </source>
</evidence>
<dbReference type="EMBL" id="JAZBJZ010000027">
    <property type="protein sequence ID" value="MEE3716861.1"/>
    <property type="molecule type" value="Genomic_DNA"/>
</dbReference>
<comment type="caution">
    <text evidence="9">The sequence shown here is derived from an EMBL/GenBank/DDBJ whole genome shotgun (WGS) entry which is preliminary data.</text>
</comment>
<dbReference type="AlphaFoldDB" id="A0AAW9PVT1"/>
<evidence type="ECO:0000256" key="5">
    <source>
        <dbReference type="ARBA" id="ARBA00022746"/>
    </source>
</evidence>
<dbReference type="PANTHER" id="PTHR42923">
    <property type="entry name" value="PROTOPORPHYRINOGEN OXIDASE"/>
    <property type="match status" value="1"/>
</dbReference>
<organism evidence="9 10">
    <name type="scientific">Tumidithrix elongata BACA0141</name>
    <dbReference type="NCBI Taxonomy" id="2716417"/>
    <lineage>
        <taxon>Bacteria</taxon>
        <taxon>Bacillati</taxon>
        <taxon>Cyanobacteriota</taxon>
        <taxon>Cyanophyceae</taxon>
        <taxon>Pseudanabaenales</taxon>
        <taxon>Pseudanabaenaceae</taxon>
        <taxon>Tumidithrix</taxon>
        <taxon>Tumidithrix elongata</taxon>
    </lineage>
</organism>
<keyword evidence="6 9" id="KW-0560">Oxidoreductase</keyword>
<dbReference type="Pfam" id="PF01593">
    <property type="entry name" value="Amino_oxidase"/>
    <property type="match status" value="1"/>
</dbReference>
<comment type="catalytic activity">
    <reaction evidence="1">
        <text>9,9'-di-cis-zeta-carotene + 2 a quinone = 7,7',9,9'-tetra-cis-lycopene + 2 a quinol</text>
        <dbReference type="Rhea" id="RHEA:30955"/>
        <dbReference type="ChEBI" id="CHEBI:24646"/>
        <dbReference type="ChEBI" id="CHEBI:48716"/>
        <dbReference type="ChEBI" id="CHEBI:62466"/>
        <dbReference type="ChEBI" id="CHEBI:132124"/>
        <dbReference type="EC" id="1.3.5.6"/>
    </reaction>
</comment>
<dbReference type="InterPro" id="IPR050464">
    <property type="entry name" value="Zeta_carotene_desat/Oxidored"/>
</dbReference>
<dbReference type="InterPro" id="IPR014103">
    <property type="entry name" value="Zeta_caro_desat"/>
</dbReference>
<evidence type="ECO:0000313" key="10">
    <source>
        <dbReference type="Proteomes" id="UP001333818"/>
    </source>
</evidence>
<dbReference type="PANTHER" id="PTHR42923:SF41">
    <property type="entry name" value="ZETA-CAROTENE DESATURASE, CHLOROPLASTIC_CHROMOPLASTIC"/>
    <property type="match status" value="1"/>
</dbReference>
<dbReference type="RefSeq" id="WP_330483289.1">
    <property type="nucleotide sequence ID" value="NZ_JAZBJZ010000027.1"/>
</dbReference>
<evidence type="ECO:0000256" key="1">
    <source>
        <dbReference type="ARBA" id="ARBA00000914"/>
    </source>
</evidence>
<dbReference type="EC" id="1.3.5.6" evidence="4 7"/>
<accession>A0AAW9PVT1</accession>
<reference evidence="9" key="1">
    <citation type="submission" date="2024-01" db="EMBL/GenBank/DDBJ databases">
        <title>Bank of Algae and Cyanobacteria of the Azores (BACA) strain genomes.</title>
        <authorList>
            <person name="Luz R."/>
            <person name="Cordeiro R."/>
            <person name="Fonseca A."/>
            <person name="Goncalves V."/>
        </authorList>
    </citation>
    <scope>NUCLEOTIDE SEQUENCE</scope>
    <source>
        <strain evidence="9">BACA0141</strain>
    </source>
</reference>
<evidence type="ECO:0000256" key="6">
    <source>
        <dbReference type="ARBA" id="ARBA00023002"/>
    </source>
</evidence>
<keyword evidence="5" id="KW-0125">Carotenoid biosynthesis</keyword>
<dbReference type="Proteomes" id="UP001333818">
    <property type="component" value="Unassembled WGS sequence"/>
</dbReference>
<feature type="domain" description="Amine oxidase" evidence="8">
    <location>
        <begin position="10"/>
        <end position="459"/>
    </location>
</feature>
<evidence type="ECO:0000256" key="2">
    <source>
        <dbReference type="ARBA" id="ARBA00004900"/>
    </source>
</evidence>
<evidence type="ECO:0000313" key="9">
    <source>
        <dbReference type="EMBL" id="MEE3716861.1"/>
    </source>
</evidence>
<dbReference type="GO" id="GO:0016719">
    <property type="term" value="F:9,9'-di-cis-zeta-carotene desaturase activity"/>
    <property type="evidence" value="ECO:0007669"/>
    <property type="project" value="UniProtKB-EC"/>
</dbReference>
<evidence type="ECO:0000259" key="8">
    <source>
        <dbReference type="Pfam" id="PF01593"/>
    </source>
</evidence>
<name>A0AAW9PVT1_9CYAN</name>
<proteinExistence type="inferred from homology"/>